<protein>
    <submittedName>
        <fullName evidence="2">Uncharacterized protein</fullName>
    </submittedName>
</protein>
<name>A0A9W7Y7N1_9FUNG</name>
<dbReference type="AlphaFoldDB" id="A0A9W7Y7N1"/>
<evidence type="ECO:0000313" key="3">
    <source>
        <dbReference type="Proteomes" id="UP001143981"/>
    </source>
</evidence>
<keyword evidence="3" id="KW-1185">Reference proteome</keyword>
<dbReference type="EMBL" id="JANBOI010000403">
    <property type="protein sequence ID" value="KAJ1730813.1"/>
    <property type="molecule type" value="Genomic_DNA"/>
</dbReference>
<feature type="region of interest" description="Disordered" evidence="1">
    <location>
        <begin position="1"/>
        <end position="32"/>
    </location>
</feature>
<gene>
    <name evidence="2" type="ORF">LPJ61_002830</name>
</gene>
<sequence>MVVAGLVDIDPPASSRPEEPQPEAPGTTQGSCSRLWNRNLAAVLNFKHIVDGLNEM</sequence>
<organism evidence="2 3">
    <name type="scientific">Coemansia biformis</name>
    <dbReference type="NCBI Taxonomy" id="1286918"/>
    <lineage>
        <taxon>Eukaryota</taxon>
        <taxon>Fungi</taxon>
        <taxon>Fungi incertae sedis</taxon>
        <taxon>Zoopagomycota</taxon>
        <taxon>Kickxellomycotina</taxon>
        <taxon>Kickxellomycetes</taxon>
        <taxon>Kickxellales</taxon>
        <taxon>Kickxellaceae</taxon>
        <taxon>Coemansia</taxon>
    </lineage>
</organism>
<accession>A0A9W7Y7N1</accession>
<feature type="non-terminal residue" evidence="2">
    <location>
        <position position="56"/>
    </location>
</feature>
<dbReference type="Proteomes" id="UP001143981">
    <property type="component" value="Unassembled WGS sequence"/>
</dbReference>
<proteinExistence type="predicted"/>
<comment type="caution">
    <text evidence="2">The sequence shown here is derived from an EMBL/GenBank/DDBJ whole genome shotgun (WGS) entry which is preliminary data.</text>
</comment>
<evidence type="ECO:0000313" key="2">
    <source>
        <dbReference type="EMBL" id="KAJ1730813.1"/>
    </source>
</evidence>
<reference evidence="2" key="1">
    <citation type="submission" date="2022-07" db="EMBL/GenBank/DDBJ databases">
        <title>Phylogenomic reconstructions and comparative analyses of Kickxellomycotina fungi.</title>
        <authorList>
            <person name="Reynolds N.K."/>
            <person name="Stajich J.E."/>
            <person name="Barry K."/>
            <person name="Grigoriev I.V."/>
            <person name="Crous P."/>
            <person name="Smith M.E."/>
        </authorList>
    </citation>
    <scope>NUCLEOTIDE SEQUENCE</scope>
    <source>
        <strain evidence="2">BCRC 34381</strain>
    </source>
</reference>
<evidence type="ECO:0000256" key="1">
    <source>
        <dbReference type="SAM" id="MobiDB-lite"/>
    </source>
</evidence>
<dbReference type="OrthoDB" id="5596236at2759"/>